<dbReference type="AlphaFoldDB" id="A0A7V7VT78"/>
<comment type="caution">
    <text evidence="2">The sequence shown here is derived from an EMBL/GenBank/DDBJ whole genome shotgun (WGS) entry which is preliminary data.</text>
</comment>
<gene>
    <name evidence="2" type="ORF">F9K94_17350</name>
</gene>
<sequence length="455" mass="49187">MTTGRQAASIASPSVFRTKNFILRSCDELAGEYAVGKSKAPKSPDPKETSAAQTGTNIGTAVANSYLNNINQVTPDGSLTYSQTGMQKYYDPYTGKTYDIPQFTATQQLSQQQQAIKDQEDATNLNLGKLANSQSSRLNDLLGKPFDLSGAPAAGNAGNMTAPQYQQYTGGPQLQTSYTDDFSADRQKVEDALMSRINPQLEQDRSALEQRLANQGIMPGSKAFETAMNQNAQASNDARMQAILAGGQEQSRLAGLSRDQATFGNNANQQMWNNQFQATQGNNGLAGQQFADQQTMFNAQNAQRNQWLQEQYQQRNQPINEISALLSGAQVTGPNFVNSANSQIATTDVAGIINQDYQNRLGAWQQQQAQTGGILGGLFGLGGKLIGLSDVRSKENIRRVGVLDNGLPVYAYNYKGDGMTHIGLIAQEVEQVNPEAVSRIGDVRIVDYGKAVEAA</sequence>
<name>A0A7V7VT78_9HYPH</name>
<organism evidence="2 3">
    <name type="scientific">Brucella tritici</name>
    <dbReference type="NCBI Taxonomy" id="94626"/>
    <lineage>
        <taxon>Bacteria</taxon>
        <taxon>Pseudomonadati</taxon>
        <taxon>Pseudomonadota</taxon>
        <taxon>Alphaproteobacteria</taxon>
        <taxon>Hyphomicrobiales</taxon>
        <taxon>Brucellaceae</taxon>
        <taxon>Brucella/Ochrobactrum group</taxon>
        <taxon>Brucella</taxon>
    </lineage>
</organism>
<proteinExistence type="predicted"/>
<accession>A0A7V7VT78</accession>
<evidence type="ECO:0000313" key="2">
    <source>
        <dbReference type="EMBL" id="KAB2656267.1"/>
    </source>
</evidence>
<dbReference type="InterPro" id="IPR030392">
    <property type="entry name" value="S74_ICA"/>
</dbReference>
<evidence type="ECO:0000313" key="3">
    <source>
        <dbReference type="Proteomes" id="UP000460650"/>
    </source>
</evidence>
<feature type="domain" description="Peptidase S74" evidence="1">
    <location>
        <begin position="389"/>
        <end position="437"/>
    </location>
</feature>
<dbReference type="Pfam" id="PF13884">
    <property type="entry name" value="Peptidase_S74"/>
    <property type="match status" value="1"/>
</dbReference>
<dbReference type="EMBL" id="WBVY01000004">
    <property type="protein sequence ID" value="KAB2656267.1"/>
    <property type="molecule type" value="Genomic_DNA"/>
</dbReference>
<protein>
    <submittedName>
        <fullName evidence="2">Tail fiber domain-containing protein</fullName>
    </submittedName>
</protein>
<evidence type="ECO:0000259" key="1">
    <source>
        <dbReference type="Pfam" id="PF13884"/>
    </source>
</evidence>
<reference evidence="2 3" key="1">
    <citation type="submission" date="2019-09" db="EMBL/GenBank/DDBJ databases">
        <title>Taxonomic organization of the family Brucellaceae based on a phylogenomic approach.</title>
        <authorList>
            <person name="Leclercq S."/>
            <person name="Cloeckaert A."/>
            <person name="Zygmunt M.S."/>
        </authorList>
    </citation>
    <scope>NUCLEOTIDE SEQUENCE [LARGE SCALE GENOMIC DNA]</scope>
    <source>
        <strain evidence="2 3">TA93</strain>
    </source>
</reference>
<dbReference type="Proteomes" id="UP000460650">
    <property type="component" value="Unassembled WGS sequence"/>
</dbReference>